<dbReference type="AlphaFoldDB" id="A0A1I5DJQ2"/>
<dbReference type="STRING" id="1993.SAMN04489713_103638"/>
<dbReference type="InterPro" id="IPR001597">
    <property type="entry name" value="ArAA_b-elim_lyase/Thr_aldolase"/>
</dbReference>
<dbReference type="GO" id="GO:0006545">
    <property type="term" value="P:glycine biosynthetic process"/>
    <property type="evidence" value="ECO:0007669"/>
    <property type="project" value="TreeGrafter"/>
</dbReference>
<dbReference type="GO" id="GO:0006567">
    <property type="term" value="P:L-threonine catabolic process"/>
    <property type="evidence" value="ECO:0007669"/>
    <property type="project" value="TreeGrafter"/>
</dbReference>
<dbReference type="eggNOG" id="COG2008">
    <property type="taxonomic scope" value="Bacteria"/>
</dbReference>
<dbReference type="GO" id="GO:0008732">
    <property type="term" value="F:L-allo-threonine aldolase activity"/>
    <property type="evidence" value="ECO:0007669"/>
    <property type="project" value="TreeGrafter"/>
</dbReference>
<evidence type="ECO:0000256" key="2">
    <source>
        <dbReference type="ARBA" id="ARBA00006966"/>
    </source>
</evidence>
<dbReference type="InterPro" id="IPR015422">
    <property type="entry name" value="PyrdxlP-dep_Trfase_small"/>
</dbReference>
<organism evidence="7 8">
    <name type="scientific">Actinomadura madurae</name>
    <dbReference type="NCBI Taxonomy" id="1993"/>
    <lineage>
        <taxon>Bacteria</taxon>
        <taxon>Bacillati</taxon>
        <taxon>Actinomycetota</taxon>
        <taxon>Actinomycetes</taxon>
        <taxon>Streptosporangiales</taxon>
        <taxon>Thermomonosporaceae</taxon>
        <taxon>Actinomadura</taxon>
    </lineage>
</organism>
<dbReference type="PANTHER" id="PTHR48097:SF9">
    <property type="entry name" value="L-THREONINE ALDOLASE"/>
    <property type="match status" value="1"/>
</dbReference>
<dbReference type="NCBIfam" id="NF041359">
    <property type="entry name" value="GntG_guanitoxin"/>
    <property type="match status" value="1"/>
</dbReference>
<keyword evidence="4" id="KW-0456">Lyase</keyword>
<dbReference type="Gene3D" id="3.90.1150.10">
    <property type="entry name" value="Aspartate Aminotransferase, domain 1"/>
    <property type="match status" value="1"/>
</dbReference>
<dbReference type="PIRSF" id="PIRSF017617">
    <property type="entry name" value="Thr_aldolase"/>
    <property type="match status" value="1"/>
</dbReference>
<feature type="modified residue" description="N6-(pyridoxal phosphate)lysine" evidence="5">
    <location>
        <position position="207"/>
    </location>
</feature>
<evidence type="ECO:0000256" key="4">
    <source>
        <dbReference type="ARBA" id="ARBA00023239"/>
    </source>
</evidence>
<dbReference type="SUPFAM" id="SSF53383">
    <property type="entry name" value="PLP-dependent transferases"/>
    <property type="match status" value="1"/>
</dbReference>
<dbReference type="Proteomes" id="UP000183413">
    <property type="component" value="Unassembled WGS sequence"/>
</dbReference>
<dbReference type="InParanoid" id="A0A1I5DJQ2"/>
<reference evidence="7 8" key="1">
    <citation type="submission" date="2016-10" db="EMBL/GenBank/DDBJ databases">
        <authorList>
            <person name="de Groot N.N."/>
        </authorList>
    </citation>
    <scope>NUCLEOTIDE SEQUENCE [LARGE SCALE GENOMIC DNA]</scope>
    <source>
        <strain evidence="7 8">DSM 43067</strain>
    </source>
</reference>
<name>A0A1I5DJQ2_9ACTN</name>
<evidence type="ECO:0000256" key="5">
    <source>
        <dbReference type="PIRSR" id="PIRSR017617-1"/>
    </source>
</evidence>
<dbReference type="RefSeq" id="WP_075020927.1">
    <property type="nucleotide sequence ID" value="NZ_CP083237.1"/>
</dbReference>
<dbReference type="GO" id="GO:0005829">
    <property type="term" value="C:cytosol"/>
    <property type="evidence" value="ECO:0007669"/>
    <property type="project" value="TreeGrafter"/>
</dbReference>
<gene>
    <name evidence="7" type="ORF">SAMN04489713_103638</name>
</gene>
<comment type="similarity">
    <text evidence="2">Belongs to the threonine aldolase family.</text>
</comment>
<dbReference type="InterPro" id="IPR015421">
    <property type="entry name" value="PyrdxlP-dep_Trfase_major"/>
</dbReference>
<dbReference type="OrthoDB" id="9774495at2"/>
<evidence type="ECO:0000256" key="3">
    <source>
        <dbReference type="ARBA" id="ARBA00022898"/>
    </source>
</evidence>
<evidence type="ECO:0000259" key="6">
    <source>
        <dbReference type="Pfam" id="PF01212"/>
    </source>
</evidence>
<feature type="domain" description="Aromatic amino acid beta-eliminating lyase/threonine aldolase" evidence="6">
    <location>
        <begin position="9"/>
        <end position="293"/>
    </location>
</feature>
<dbReference type="Pfam" id="PF01212">
    <property type="entry name" value="Beta_elim_lyase"/>
    <property type="match status" value="1"/>
</dbReference>
<evidence type="ECO:0000313" key="8">
    <source>
        <dbReference type="Proteomes" id="UP000183413"/>
    </source>
</evidence>
<sequence>MRTTLKPIDLRSDTVTLPTEDMRKAMYQAEVGDDGRLLPDGRHGDPTVAELEEHAARLLEKPAALFMASGTMANLTALRTWCPRGAAVAVGRTSHLYRREVSAFDDGYFGLRPVELPDPDGLPGADAVRLALRRHDPAMLCLENTHNAAGGTAWTPRQGASIHEVTSAAGVPVHLDGARLFNAAVALDVPPGALAAPADSLMFCLTKGLGAPMGAVLLGEAGFIARAREVRRLLGGQMRQVGVVAAAGLVALRDFRERLALDHERARGLAERLADLRGARVDPGRVRTNIVQMLLPDGGPPLRTVQDELARQGVLVHSTGARTVRLVTHRDLSDDDIAHAADVLHTVLGRTYQDGSQQQ</sequence>
<accession>A0A1I5DJQ2</accession>
<proteinExistence type="inferred from homology"/>
<comment type="cofactor">
    <cofactor evidence="1">
        <name>pyridoxal 5'-phosphate</name>
        <dbReference type="ChEBI" id="CHEBI:597326"/>
    </cofactor>
</comment>
<dbReference type="InterPro" id="IPR015424">
    <property type="entry name" value="PyrdxlP-dep_Trfase"/>
</dbReference>
<keyword evidence="8" id="KW-1185">Reference proteome</keyword>
<keyword evidence="3" id="KW-0663">Pyridoxal phosphate</keyword>
<dbReference type="EMBL" id="FOVH01000003">
    <property type="protein sequence ID" value="SFN99396.1"/>
    <property type="molecule type" value="Genomic_DNA"/>
</dbReference>
<evidence type="ECO:0000313" key="7">
    <source>
        <dbReference type="EMBL" id="SFN99396.1"/>
    </source>
</evidence>
<dbReference type="FunFam" id="3.40.640.10:FF:000030">
    <property type="entry name" value="Low-specificity L-threonine aldolase"/>
    <property type="match status" value="1"/>
</dbReference>
<dbReference type="InterPro" id="IPR023603">
    <property type="entry name" value="Low_specificity_L-TA-like"/>
</dbReference>
<dbReference type="GeneID" id="99651130"/>
<protein>
    <submittedName>
        <fullName evidence="7">L-threonine aldolase</fullName>
    </submittedName>
</protein>
<dbReference type="Gene3D" id="3.40.640.10">
    <property type="entry name" value="Type I PLP-dependent aspartate aminotransferase-like (Major domain)"/>
    <property type="match status" value="1"/>
</dbReference>
<dbReference type="PANTHER" id="PTHR48097">
    <property type="entry name" value="L-THREONINE ALDOLASE-RELATED"/>
    <property type="match status" value="1"/>
</dbReference>
<evidence type="ECO:0000256" key="1">
    <source>
        <dbReference type="ARBA" id="ARBA00001933"/>
    </source>
</evidence>